<feature type="region of interest" description="Disordered" evidence="1">
    <location>
        <begin position="1"/>
        <end position="31"/>
    </location>
</feature>
<dbReference type="EMBL" id="CSTD01000001">
    <property type="protein sequence ID" value="CPR10446.1"/>
    <property type="molecule type" value="Genomic_DNA"/>
</dbReference>
<gene>
    <name evidence="2" type="ORF">BN971_01858</name>
</gene>
<protein>
    <submittedName>
        <fullName evidence="2">Uncharacterized protein</fullName>
    </submittedName>
</protein>
<dbReference type="RefSeq" id="WP_139027071.1">
    <property type="nucleotide sequence ID" value="NZ_CSTD01000001.1"/>
</dbReference>
<reference evidence="2 3" key="1">
    <citation type="submission" date="2015-03" db="EMBL/GenBank/DDBJ databases">
        <authorList>
            <person name="Murphy D."/>
        </authorList>
    </citation>
    <scope>NUCLEOTIDE SEQUENCE [LARGE SCALE GENOMIC DNA]</scope>
    <source>
        <strain evidence="2 3">DSM 44277</strain>
    </source>
</reference>
<organism evidence="2 3">
    <name type="scientific">Mycobacterium bohemicum DSM 44277</name>
    <dbReference type="NCBI Taxonomy" id="1236609"/>
    <lineage>
        <taxon>Bacteria</taxon>
        <taxon>Bacillati</taxon>
        <taxon>Actinomycetota</taxon>
        <taxon>Actinomycetes</taxon>
        <taxon>Mycobacteriales</taxon>
        <taxon>Mycobacteriaceae</taxon>
        <taxon>Mycobacterium</taxon>
    </lineage>
</organism>
<evidence type="ECO:0000313" key="3">
    <source>
        <dbReference type="Proteomes" id="UP000198875"/>
    </source>
</evidence>
<name>A0A0U0W8C5_MYCBE</name>
<proteinExistence type="predicted"/>
<accession>A0A0U0W8C5</accession>
<sequence length="377" mass="41808">MNHDQADNASGKPDTAKSAIEPSTDSEASGEVVVALEPEGILLGGNPDAVQSYLNRIRQAAGRAIDVAEIDAGSIASAGGIAAGLAGVLGRSRQFVQLHPDSVEAIKNHKLIPGTDGFFRMTVTDLDGKFLQQLQWRPAMLAPTDMLAIQMLAVQIALKAAIGEVVESIKRVEGKVDAVLKLAKATRAGQVLGHSETVEENLRYLEKYGELPTAYWEGVAWIGADLNALVQQLRHHVTLSLTDFKAELPVQKRAELLRRALEQDLIGETLDLLVVAEVSLYRWRRLRLARIQATEPDHVQEVIQDTREFLLDQLEEDTAVYRNAQRVLDGFSRTHPLEGFRYWSVRGLARDRTKMRKVLDDFATSRHNQVADWCPWP</sequence>
<evidence type="ECO:0000256" key="1">
    <source>
        <dbReference type="SAM" id="MobiDB-lite"/>
    </source>
</evidence>
<dbReference type="OrthoDB" id="4456572at2"/>
<dbReference type="AlphaFoldDB" id="A0A0U0W8C5"/>
<dbReference type="Proteomes" id="UP000198875">
    <property type="component" value="Unassembled WGS sequence"/>
</dbReference>
<evidence type="ECO:0000313" key="2">
    <source>
        <dbReference type="EMBL" id="CPR10446.1"/>
    </source>
</evidence>